<feature type="compositionally biased region" description="Basic and acidic residues" evidence="1">
    <location>
        <begin position="51"/>
        <end position="66"/>
    </location>
</feature>
<feature type="region of interest" description="Disordered" evidence="1">
    <location>
        <begin position="51"/>
        <end position="82"/>
    </location>
</feature>
<reference evidence="2" key="1">
    <citation type="submission" date="2021-05" db="EMBL/GenBank/DDBJ databases">
        <title>Diversity, taxonomy and evolution of archaeal viruses of the class Caudoviricetes.</title>
        <authorList>
            <person name="Liu Y."/>
            <person name="Demina T.A."/>
            <person name="Roux S."/>
            <person name="Aiewsakun P."/>
            <person name="Kazlauskas D."/>
            <person name="Simmonds P."/>
            <person name="Prangishvili D."/>
            <person name="Oksanen H.M."/>
            <person name="Krupovic M."/>
        </authorList>
    </citation>
    <scope>NUCLEOTIDE SEQUENCE</scope>
    <source>
        <strain evidence="2">HRTV-29/29</strain>
    </source>
</reference>
<gene>
    <name evidence="2" type="ORF">HRTV-29_gp34</name>
</gene>
<keyword evidence="3" id="KW-1185">Reference proteome</keyword>
<accession>A0AAE8XYY6</accession>
<evidence type="ECO:0000313" key="2">
    <source>
        <dbReference type="EMBL" id="UBF23312.1"/>
    </source>
</evidence>
<name>A0AAE8XYY6_9CAUD</name>
<sequence>MKRLSDTPNDDTVKVCPECGSSSIVHSAQSNHGGTHGTEVYRCTLNGHAFDEPDEREREGNCEPGHKGAAKALSDADPDEWP</sequence>
<organism evidence="2 3">
    <name type="scientific">Halorubrum tailed virus 29</name>
    <dbReference type="NCBI Taxonomy" id="2878010"/>
    <lineage>
        <taxon>Viruses</taxon>
        <taxon>Duplodnaviria</taxon>
        <taxon>Heunggongvirae</taxon>
        <taxon>Uroviricota</taxon>
        <taxon>Caudoviricetes</taxon>
        <taxon>Kirjokansivirales</taxon>
        <taxon>Haloferuviridae</taxon>
        <taxon>Dpdavirus</taxon>
        <taxon>Dpdavirus caudatum</taxon>
        <taxon>Dpdavirus HRTV29</taxon>
    </lineage>
</organism>
<proteinExistence type="predicted"/>
<dbReference type="EMBL" id="MZ334526">
    <property type="protein sequence ID" value="UBF23312.1"/>
    <property type="molecule type" value="Genomic_DNA"/>
</dbReference>
<evidence type="ECO:0000313" key="3">
    <source>
        <dbReference type="Proteomes" id="UP000827282"/>
    </source>
</evidence>
<dbReference type="Proteomes" id="UP000827282">
    <property type="component" value="Segment"/>
</dbReference>
<protein>
    <submittedName>
        <fullName evidence="2">Uncharacterized protein</fullName>
    </submittedName>
</protein>
<evidence type="ECO:0000256" key="1">
    <source>
        <dbReference type="SAM" id="MobiDB-lite"/>
    </source>
</evidence>